<dbReference type="InterPro" id="IPR005821">
    <property type="entry name" value="Ion_trans_dom"/>
</dbReference>
<dbReference type="PANTHER" id="PTHR10037">
    <property type="entry name" value="VOLTAGE-GATED CATION CHANNEL CALCIUM AND SODIUM"/>
    <property type="match status" value="1"/>
</dbReference>
<keyword evidence="10" id="KW-1185">Reference proteome</keyword>
<dbReference type="Gene3D" id="1.20.120.350">
    <property type="entry name" value="Voltage-gated potassium channels. Chain C"/>
    <property type="match status" value="4"/>
</dbReference>
<reference evidence="9 10" key="1">
    <citation type="journal article" date="2015" name="Genome Biol. Evol.">
        <title>Comparative Genomics of a Bacterivorous Green Alga Reveals Evolutionary Causalities and Consequences of Phago-Mixotrophic Mode of Nutrition.</title>
        <authorList>
            <person name="Burns J.A."/>
            <person name="Paasch A."/>
            <person name="Narechania A."/>
            <person name="Kim E."/>
        </authorList>
    </citation>
    <scope>NUCLEOTIDE SEQUENCE [LARGE SCALE GENOMIC DNA]</scope>
    <source>
        <strain evidence="9 10">PLY_AMNH</strain>
    </source>
</reference>
<protein>
    <submittedName>
        <fullName evidence="9">Caveolin-2</fullName>
    </submittedName>
</protein>
<keyword evidence="2 7" id="KW-0812">Transmembrane</keyword>
<feature type="transmembrane region" description="Helical" evidence="7">
    <location>
        <begin position="31"/>
        <end position="49"/>
    </location>
</feature>
<feature type="domain" description="Ion transport" evidence="8">
    <location>
        <begin position="1070"/>
        <end position="1304"/>
    </location>
</feature>
<dbReference type="GO" id="GO:0005248">
    <property type="term" value="F:voltage-gated sodium channel activity"/>
    <property type="evidence" value="ECO:0007669"/>
    <property type="project" value="TreeGrafter"/>
</dbReference>
<feature type="transmembrane region" description="Helical" evidence="7">
    <location>
        <begin position="154"/>
        <end position="174"/>
    </location>
</feature>
<dbReference type="InterPro" id="IPR027359">
    <property type="entry name" value="Volt_channel_dom_sf"/>
</dbReference>
<feature type="transmembrane region" description="Helical" evidence="7">
    <location>
        <begin position="874"/>
        <end position="899"/>
    </location>
</feature>
<dbReference type="GO" id="GO:0001518">
    <property type="term" value="C:voltage-gated sodium channel complex"/>
    <property type="evidence" value="ECO:0007669"/>
    <property type="project" value="TreeGrafter"/>
</dbReference>
<feature type="binding site" evidence="5">
    <location>
        <position position="963"/>
    </location>
    <ligand>
        <name>Ca(2+)</name>
        <dbReference type="ChEBI" id="CHEBI:29108"/>
    </ligand>
</feature>
<feature type="transmembrane region" description="Helical" evidence="7">
    <location>
        <begin position="95"/>
        <end position="113"/>
    </location>
</feature>
<dbReference type="PANTHER" id="PTHR10037:SF62">
    <property type="entry name" value="SODIUM CHANNEL PROTEIN 60E"/>
    <property type="match status" value="1"/>
</dbReference>
<comment type="similarity">
    <text evidence="6">Belongs to the calcium channel alpha-1 subunit (TC 1.A.1.11) family.</text>
</comment>
<keyword evidence="5" id="KW-0479">Metal-binding</keyword>
<dbReference type="GO" id="GO:0046872">
    <property type="term" value="F:metal ion binding"/>
    <property type="evidence" value="ECO:0007669"/>
    <property type="project" value="UniProtKB-KW"/>
</dbReference>
<evidence type="ECO:0000256" key="3">
    <source>
        <dbReference type="ARBA" id="ARBA00022989"/>
    </source>
</evidence>
<dbReference type="EMBL" id="LGRX02014566">
    <property type="protein sequence ID" value="KAK3264415.1"/>
    <property type="molecule type" value="Genomic_DNA"/>
</dbReference>
<evidence type="ECO:0000256" key="2">
    <source>
        <dbReference type="ARBA" id="ARBA00022692"/>
    </source>
</evidence>
<comment type="caution">
    <text evidence="9">The sequence shown here is derived from an EMBL/GenBank/DDBJ whole genome shotgun (WGS) entry which is preliminary data.</text>
</comment>
<sequence length="1542" mass="173543">MSEEDRSFSLYIFDPDHPFRNLCTRIVGTPIFIKVMTVAIIVTVCLLFLDTLSGEPLFYAAELACLACFVVELFLKVVSLGFFSYMKDSVNVMDFVCTIANAISIFPFGLLGLPTSVVSVAKSLRTFRALQPIRTFRYPELQLILQVLLRSVPLMGNVFVAAMFFYLLLGIIGVQMFQGLLQNRCHYLEEDGSVGAVVPAQYINGHQINPRTCMPVGYESFTDGYHCELNEVCAATGENPKEGTNGFDNILVAVYTIFQCTTLDSWSDVQYNLMDSAGSIAAVYAVVIVWIGAFVVMNLSLAVIYDSYTSCKRQELMKQAELKLLEKEKDYVVTSTEAIRNFNPFSDPSTFSFLKLRFCAHNAQTDSVPKEVPKDDSNLLQAAAGSSPPDPNMLRACSQTIGRMTEDFTEWLKSRKLVARRHALVPVEEGSPVVFYARELWAWLCKTTMMAVGPVRDYMQKSCRAVAESDAVQGASRKCTQWVESPVMQHLITLLIVASTILLMADHYRAPAWLGTMIDIVGYICTAVFTVEMLLKFVSIGLPKYFSELYTILDFVVVATSFLEIMLSVGQGFVVLRLFRFLRLMRTAKLVQNWNAMKVFLSAMTRACEAFMPFYVLILIFVMTTSLFGNQLFEDKFSIGRFNYDTILISCLSTFKVLLGPGWSQLVMEGVSSEGWWAAIFFIGIYVIGNMIFLNVYAAILIESYCAETSQVDEAEDLTNGNSKHEDKPNKLHGNSFLIFSPGNRFRMTLARIVYSPVFEGSVICLILTSSAMLTLHSATTEEGSFEEVLLRTSSLVFSIIFVVEMLLKMIVMQAFIGEDAYIKSNWNRLDFFVVLVSILGGIFPEIAFLRVLRAFRPVRLIMRFRGFRFVMSTIAECILKSLTTIAIASTIALLFSIMGVQFFSGAFYHCTDLAVTTIDECTGAYMTEEGVEEERKWKMVTRFSYDNIGAALITTFELTIGEAWYSILEAGMDTVGEGQAMKTDASPWNALYFVVVMLLMKAFFLNVIVGIVVDAARCLRERSLYPGLDREEKDWMVTLDSIVSTNPSQMIQVPKSFLRRELYFLVTSTWFEAIMIVCIVVNCMLMMLAHYKQSQELEDFLALMHMVFTQIFMLEVVLKITALGSEYFKNGWNLFDLVVVFFGYIESYVLVTDGLQFLTALRVLRLVRLIRSMKGTGPLFRAMFEATVALRNVLGLILLIVYMYAVAGVSLFGNVKLQAYVGPLYNFRTFPSAMLTLFRVATGDGWNGIMHDLRVQEPDCSEAAGDCGSWLAVPFVVSFVMLVQLVMLNIVVAIVLEKYSDCQLENVRIVNQDVIHEFKAVWRKYDIQASGFAPLECLYDIMVELPPPLGLNRQEWTARMFLPIASKLNLAVYTVPFGASAARGGISSTFLGAQSSEFSRNASKRARNIKDHVWKSLGNFKEALTRTASAREVAPESTRDCISFQDTLAALAGRIYMQDVAQTLPKHQRQKLKAFVHRTLNEQHEQFVMTLQANRWNQEIDCSQRSQNVEADVVLPISNLPVECHLMTCRESFEAYEEVAA</sequence>
<dbReference type="InterPro" id="IPR043203">
    <property type="entry name" value="VGCC_Ca_Na"/>
</dbReference>
<feature type="domain" description="Ion transport" evidence="8">
    <location>
        <begin position="486"/>
        <end position="711"/>
    </location>
</feature>
<evidence type="ECO:0000313" key="9">
    <source>
        <dbReference type="EMBL" id="KAK3264415.1"/>
    </source>
</evidence>
<feature type="transmembrane region" description="Helical" evidence="7">
    <location>
        <begin position="991"/>
        <end position="1014"/>
    </location>
</feature>
<feature type="transmembrane region" description="Helical" evidence="7">
    <location>
        <begin position="487"/>
        <end position="505"/>
    </location>
</feature>
<feature type="transmembrane region" description="Helical" evidence="7">
    <location>
        <begin position="512"/>
        <end position="535"/>
    </location>
</feature>
<evidence type="ECO:0000256" key="4">
    <source>
        <dbReference type="ARBA" id="ARBA00023136"/>
    </source>
</evidence>
<name>A0AAE0FR98_9CHLO</name>
<dbReference type="Pfam" id="PF00520">
    <property type="entry name" value="Ion_trans"/>
    <property type="match status" value="4"/>
</dbReference>
<feature type="transmembrane region" description="Helical" evidence="7">
    <location>
        <begin position="599"/>
        <end position="622"/>
    </location>
</feature>
<feature type="domain" description="Ion transport" evidence="8">
    <location>
        <begin position="32"/>
        <end position="314"/>
    </location>
</feature>
<keyword evidence="6" id="KW-0813">Transport</keyword>
<feature type="transmembrane region" description="Helical" evidence="7">
    <location>
        <begin position="1131"/>
        <end position="1150"/>
    </location>
</feature>
<feature type="transmembrane region" description="Helical" evidence="7">
    <location>
        <begin position="61"/>
        <end position="83"/>
    </location>
</feature>
<dbReference type="Gene3D" id="1.10.287.70">
    <property type="match status" value="4"/>
</dbReference>
<dbReference type="PRINTS" id="PR00167">
    <property type="entry name" value="CACHANNEL"/>
</dbReference>
<feature type="transmembrane region" description="Helical" evidence="7">
    <location>
        <begin position="1193"/>
        <end position="1214"/>
    </location>
</feature>
<keyword evidence="6" id="KW-0406">Ion transport</keyword>
<feature type="transmembrane region" description="Helical" evidence="7">
    <location>
        <begin position="789"/>
        <end position="812"/>
    </location>
</feature>
<keyword evidence="4 7" id="KW-0472">Membrane</keyword>
<dbReference type="InterPro" id="IPR002077">
    <property type="entry name" value="VDCCAlpha1"/>
</dbReference>
<dbReference type="Gene3D" id="1.10.238.10">
    <property type="entry name" value="EF-hand"/>
    <property type="match status" value="1"/>
</dbReference>
<keyword evidence="6" id="KW-0109">Calcium transport</keyword>
<feature type="transmembrane region" description="Helical" evidence="7">
    <location>
        <begin position="642"/>
        <end position="663"/>
    </location>
</feature>
<evidence type="ECO:0000256" key="5">
    <source>
        <dbReference type="PIRSR" id="PIRSR602077-1"/>
    </source>
</evidence>
<keyword evidence="3 7" id="KW-1133">Transmembrane helix</keyword>
<keyword evidence="6" id="KW-0851">Voltage-gated channel</keyword>
<keyword evidence="6" id="KW-0107">Calcium channel</keyword>
<dbReference type="GO" id="GO:0005891">
    <property type="term" value="C:voltage-gated calcium channel complex"/>
    <property type="evidence" value="ECO:0007669"/>
    <property type="project" value="InterPro"/>
</dbReference>
<feature type="transmembrane region" description="Helical" evidence="7">
    <location>
        <begin position="1101"/>
        <end position="1119"/>
    </location>
</feature>
<evidence type="ECO:0000256" key="1">
    <source>
        <dbReference type="ARBA" id="ARBA00004141"/>
    </source>
</evidence>
<evidence type="ECO:0000256" key="6">
    <source>
        <dbReference type="RuleBase" id="RU003808"/>
    </source>
</evidence>
<feature type="transmembrane region" description="Helical" evidence="7">
    <location>
        <begin position="555"/>
        <end position="579"/>
    </location>
</feature>
<feature type="domain" description="Ion transport" evidence="8">
    <location>
        <begin position="757"/>
        <end position="1016"/>
    </location>
</feature>
<accession>A0AAE0FR98</accession>
<evidence type="ECO:0000259" key="8">
    <source>
        <dbReference type="Pfam" id="PF00520"/>
    </source>
</evidence>
<evidence type="ECO:0000256" key="7">
    <source>
        <dbReference type="SAM" id="Phobius"/>
    </source>
</evidence>
<dbReference type="Proteomes" id="UP001190700">
    <property type="component" value="Unassembled WGS sequence"/>
</dbReference>
<dbReference type="SUPFAM" id="SSF81324">
    <property type="entry name" value="Voltage-gated potassium channels"/>
    <property type="match status" value="4"/>
</dbReference>
<organism evidence="9 10">
    <name type="scientific">Cymbomonas tetramitiformis</name>
    <dbReference type="NCBI Taxonomy" id="36881"/>
    <lineage>
        <taxon>Eukaryota</taxon>
        <taxon>Viridiplantae</taxon>
        <taxon>Chlorophyta</taxon>
        <taxon>Pyramimonadophyceae</taxon>
        <taxon>Pyramimonadales</taxon>
        <taxon>Pyramimonadaceae</taxon>
        <taxon>Cymbomonas</taxon>
    </lineage>
</organism>
<keyword evidence="6" id="KW-0407">Ion channel</keyword>
<keyword evidence="5 6" id="KW-0106">Calcium</keyword>
<feature type="transmembrane region" description="Helical" evidence="7">
    <location>
        <begin position="832"/>
        <end position="853"/>
    </location>
</feature>
<feature type="transmembrane region" description="Helical" evidence="7">
    <location>
        <begin position="675"/>
        <end position="700"/>
    </location>
</feature>
<dbReference type="GO" id="GO:0005245">
    <property type="term" value="F:voltage-gated calcium channel activity"/>
    <property type="evidence" value="ECO:0007669"/>
    <property type="project" value="InterPro"/>
</dbReference>
<feature type="transmembrane region" description="Helical" evidence="7">
    <location>
        <begin position="1063"/>
        <end position="1089"/>
    </location>
</feature>
<comment type="subcellular location">
    <subcellularLocation>
        <location evidence="1 6">Membrane</location>
        <topology evidence="1 6">Multi-pass membrane protein</topology>
    </subcellularLocation>
</comment>
<feature type="transmembrane region" description="Helical" evidence="7">
    <location>
        <begin position="281"/>
        <end position="305"/>
    </location>
</feature>
<proteinExistence type="inferred from homology"/>
<gene>
    <name evidence="9" type="ORF">CYMTET_26844</name>
</gene>
<evidence type="ECO:0000313" key="10">
    <source>
        <dbReference type="Proteomes" id="UP001190700"/>
    </source>
</evidence>
<feature type="transmembrane region" description="Helical" evidence="7">
    <location>
        <begin position="1272"/>
        <end position="1297"/>
    </location>
</feature>